<protein>
    <recommendedName>
        <fullName evidence="2">GmrSD restriction endonucleases N-terminal domain-containing protein</fullName>
    </recommendedName>
</protein>
<evidence type="ECO:0000313" key="3">
    <source>
        <dbReference type="EMBL" id="KAF9475571.1"/>
    </source>
</evidence>
<feature type="non-terminal residue" evidence="3">
    <location>
        <position position="394"/>
    </location>
</feature>
<comment type="caution">
    <text evidence="3">The sequence shown here is derived from an EMBL/GenBank/DDBJ whole genome shotgun (WGS) entry which is preliminary data.</text>
</comment>
<proteinExistence type="predicted"/>
<dbReference type="Pfam" id="PF03235">
    <property type="entry name" value="GmrSD_N"/>
    <property type="match status" value="1"/>
</dbReference>
<sequence>MASDDDYSDLTELDSDDDYGGTQKRGKKSASGNVWRIRNALKVPRATTYTAQALYGMSTRFTLDQIYGCDINLEPEYQRDVVWTEAKQIGIIDSVFRNFYIPPVIFAVNVHEDGSETKTCIDGKQRLTSIHNSSLTLSNLILYADFSPSDTGEKLWYKDIEEKGTSKKRRLLPEKYRRLFANKQIVCVEYQDITDSDEREIFQRVQLGMALTPAEKLQVVKTPRTDLVRELQSEFLKDDGWLGPKHLTWDQTRGNDFRQLAFSLYCVDVFAELTMSMVNMSRLEKWLAIDEPLPLKTEKSIRDTFRIFAELVQDEKLKKVLKTAPKISPVEFIGIVLLIYANKDKASLAQISAGIGEMRGQVRSEHIDIRMNTRVTKTILDFISEWTPKKITGD</sequence>
<reference evidence="3" key="1">
    <citation type="submission" date="2020-11" db="EMBL/GenBank/DDBJ databases">
        <authorList>
            <consortium name="DOE Joint Genome Institute"/>
            <person name="Ahrendt S."/>
            <person name="Riley R."/>
            <person name="Andreopoulos W."/>
            <person name="Labutti K."/>
            <person name="Pangilinan J."/>
            <person name="Ruiz-Duenas F.J."/>
            <person name="Barrasa J.M."/>
            <person name="Sanchez-Garcia M."/>
            <person name="Camarero S."/>
            <person name="Miyauchi S."/>
            <person name="Serrano A."/>
            <person name="Linde D."/>
            <person name="Babiker R."/>
            <person name="Drula E."/>
            <person name="Ayuso-Fernandez I."/>
            <person name="Pacheco R."/>
            <person name="Padilla G."/>
            <person name="Ferreira P."/>
            <person name="Barriuso J."/>
            <person name="Kellner H."/>
            <person name="Castanera R."/>
            <person name="Alfaro M."/>
            <person name="Ramirez L."/>
            <person name="Pisabarro A.G."/>
            <person name="Kuo A."/>
            <person name="Tritt A."/>
            <person name="Lipzen A."/>
            <person name="He G."/>
            <person name="Yan M."/>
            <person name="Ng V."/>
            <person name="Cullen D."/>
            <person name="Martin F."/>
            <person name="Rosso M.-N."/>
            <person name="Henrissat B."/>
            <person name="Hibbett D."/>
            <person name="Martinez A.T."/>
            <person name="Grigoriev I.V."/>
        </authorList>
    </citation>
    <scope>NUCLEOTIDE SEQUENCE</scope>
    <source>
        <strain evidence="3">CIRM-BRFM 674</strain>
    </source>
</reference>
<evidence type="ECO:0000259" key="2">
    <source>
        <dbReference type="Pfam" id="PF03235"/>
    </source>
</evidence>
<feature type="region of interest" description="Disordered" evidence="1">
    <location>
        <begin position="1"/>
        <end position="30"/>
    </location>
</feature>
<name>A0A9P5YUX1_9AGAR</name>
<dbReference type="AlphaFoldDB" id="A0A9P5YUX1"/>
<gene>
    <name evidence="3" type="ORF">BDN70DRAFT_813905</name>
</gene>
<dbReference type="EMBL" id="MU155327">
    <property type="protein sequence ID" value="KAF9475571.1"/>
    <property type="molecule type" value="Genomic_DNA"/>
</dbReference>
<dbReference type="InterPro" id="IPR004919">
    <property type="entry name" value="GmrSD_N"/>
</dbReference>
<dbReference type="OrthoDB" id="5419821at2759"/>
<keyword evidence="4" id="KW-1185">Reference proteome</keyword>
<dbReference type="PANTHER" id="PTHR39639">
    <property type="entry name" value="CHROMOSOME 16, WHOLE GENOME SHOTGUN SEQUENCE"/>
    <property type="match status" value="1"/>
</dbReference>
<dbReference type="PANTHER" id="PTHR39639:SF1">
    <property type="entry name" value="DUF262 DOMAIN-CONTAINING PROTEIN"/>
    <property type="match status" value="1"/>
</dbReference>
<feature type="compositionally biased region" description="Acidic residues" evidence="1">
    <location>
        <begin position="1"/>
        <end position="19"/>
    </location>
</feature>
<feature type="domain" description="GmrSD restriction endonucleases N-terminal" evidence="2">
    <location>
        <begin position="73"/>
        <end position="217"/>
    </location>
</feature>
<organism evidence="3 4">
    <name type="scientific">Pholiota conissans</name>
    <dbReference type="NCBI Taxonomy" id="109636"/>
    <lineage>
        <taxon>Eukaryota</taxon>
        <taxon>Fungi</taxon>
        <taxon>Dikarya</taxon>
        <taxon>Basidiomycota</taxon>
        <taxon>Agaricomycotina</taxon>
        <taxon>Agaricomycetes</taxon>
        <taxon>Agaricomycetidae</taxon>
        <taxon>Agaricales</taxon>
        <taxon>Agaricineae</taxon>
        <taxon>Strophariaceae</taxon>
        <taxon>Pholiota</taxon>
    </lineage>
</organism>
<dbReference type="Proteomes" id="UP000807469">
    <property type="component" value="Unassembled WGS sequence"/>
</dbReference>
<accession>A0A9P5YUX1</accession>
<evidence type="ECO:0000256" key="1">
    <source>
        <dbReference type="SAM" id="MobiDB-lite"/>
    </source>
</evidence>
<evidence type="ECO:0000313" key="4">
    <source>
        <dbReference type="Proteomes" id="UP000807469"/>
    </source>
</evidence>